<accession>A0A397UZ92</accession>
<feature type="transmembrane region" description="Helical" evidence="1">
    <location>
        <begin position="6"/>
        <end position="26"/>
    </location>
</feature>
<dbReference type="PROSITE" id="PS51257">
    <property type="entry name" value="PROKAR_LIPOPROTEIN"/>
    <property type="match status" value="1"/>
</dbReference>
<sequence length="56" mass="6727">MFVKSILLVGKFLVLHFFFWIIFACVVLNSSRFLYICECVVIFMYRVRILLLLVFC</sequence>
<reference evidence="2 3" key="1">
    <citation type="submission" date="2018-06" db="EMBL/GenBank/DDBJ databases">
        <title>Comparative genomics reveals the genomic features of Rhizophagus irregularis, R. cerebriforme, R. diaphanum and Gigaspora rosea, and their symbiotic lifestyle signature.</title>
        <authorList>
            <person name="Morin E."/>
            <person name="San Clemente H."/>
            <person name="Chen E.C.H."/>
            <person name="De La Providencia I."/>
            <person name="Hainaut M."/>
            <person name="Kuo A."/>
            <person name="Kohler A."/>
            <person name="Murat C."/>
            <person name="Tang N."/>
            <person name="Roy S."/>
            <person name="Loubradou J."/>
            <person name="Henrissat B."/>
            <person name="Grigoriev I.V."/>
            <person name="Corradi N."/>
            <person name="Roux C."/>
            <person name="Martin F.M."/>
        </authorList>
    </citation>
    <scope>NUCLEOTIDE SEQUENCE [LARGE SCALE GENOMIC DNA]</scope>
    <source>
        <strain evidence="2 3">DAOM 194757</strain>
    </source>
</reference>
<keyword evidence="1" id="KW-1133">Transmembrane helix</keyword>
<keyword evidence="3" id="KW-1185">Reference proteome</keyword>
<comment type="caution">
    <text evidence="2">The sequence shown here is derived from an EMBL/GenBank/DDBJ whole genome shotgun (WGS) entry which is preliminary data.</text>
</comment>
<dbReference type="EMBL" id="QKWP01000828">
    <property type="protein sequence ID" value="RIB14477.1"/>
    <property type="molecule type" value="Genomic_DNA"/>
</dbReference>
<dbReference type="Proteomes" id="UP000266673">
    <property type="component" value="Unassembled WGS sequence"/>
</dbReference>
<feature type="transmembrane region" description="Helical" evidence="1">
    <location>
        <begin position="33"/>
        <end position="55"/>
    </location>
</feature>
<organism evidence="2 3">
    <name type="scientific">Gigaspora rosea</name>
    <dbReference type="NCBI Taxonomy" id="44941"/>
    <lineage>
        <taxon>Eukaryota</taxon>
        <taxon>Fungi</taxon>
        <taxon>Fungi incertae sedis</taxon>
        <taxon>Mucoromycota</taxon>
        <taxon>Glomeromycotina</taxon>
        <taxon>Glomeromycetes</taxon>
        <taxon>Diversisporales</taxon>
        <taxon>Gigasporaceae</taxon>
        <taxon>Gigaspora</taxon>
    </lineage>
</organism>
<evidence type="ECO:0000313" key="2">
    <source>
        <dbReference type="EMBL" id="RIB14477.1"/>
    </source>
</evidence>
<keyword evidence="1" id="KW-0472">Membrane</keyword>
<proteinExistence type="predicted"/>
<keyword evidence="1" id="KW-0812">Transmembrane</keyword>
<evidence type="ECO:0000256" key="1">
    <source>
        <dbReference type="SAM" id="Phobius"/>
    </source>
</evidence>
<evidence type="ECO:0000313" key="3">
    <source>
        <dbReference type="Proteomes" id="UP000266673"/>
    </source>
</evidence>
<gene>
    <name evidence="2" type="ORF">C2G38_2095752</name>
</gene>
<name>A0A397UZ92_9GLOM</name>
<dbReference type="AlphaFoldDB" id="A0A397UZ92"/>
<protein>
    <submittedName>
        <fullName evidence="2">Uncharacterized protein</fullName>
    </submittedName>
</protein>